<proteinExistence type="predicted"/>
<feature type="compositionally biased region" description="Low complexity" evidence="1">
    <location>
        <begin position="89"/>
        <end position="101"/>
    </location>
</feature>
<reference evidence="2" key="2">
    <citation type="submission" date="2022-06" db="UniProtKB">
        <authorList>
            <consortium name="EnsemblMetazoa"/>
        </authorList>
    </citation>
    <scope>IDENTIFICATION</scope>
    <source>
        <strain evidence="2">DF5081</strain>
    </source>
</reference>
<dbReference type="EnsemblMetazoa" id="CJA02600b.1">
    <property type="protein sequence ID" value="CJA02600b.1"/>
    <property type="gene ID" value="WBGene00121804"/>
</dbReference>
<keyword evidence="3" id="KW-1185">Reference proteome</keyword>
<protein>
    <submittedName>
        <fullName evidence="2">Uncharacterized protein</fullName>
    </submittedName>
</protein>
<feature type="region of interest" description="Disordered" evidence="1">
    <location>
        <begin position="81"/>
        <end position="114"/>
    </location>
</feature>
<name>A0A8R1HIF5_CAEJA</name>
<dbReference type="Proteomes" id="UP000005237">
    <property type="component" value="Unassembled WGS sequence"/>
</dbReference>
<organism evidence="2 3">
    <name type="scientific">Caenorhabditis japonica</name>
    <dbReference type="NCBI Taxonomy" id="281687"/>
    <lineage>
        <taxon>Eukaryota</taxon>
        <taxon>Metazoa</taxon>
        <taxon>Ecdysozoa</taxon>
        <taxon>Nematoda</taxon>
        <taxon>Chromadorea</taxon>
        <taxon>Rhabditida</taxon>
        <taxon>Rhabditina</taxon>
        <taxon>Rhabditomorpha</taxon>
        <taxon>Rhabditoidea</taxon>
        <taxon>Rhabditidae</taxon>
        <taxon>Peloderinae</taxon>
        <taxon>Caenorhabditis</taxon>
    </lineage>
</organism>
<evidence type="ECO:0000313" key="2">
    <source>
        <dbReference type="EnsemblMetazoa" id="CJA02600b.1"/>
    </source>
</evidence>
<reference evidence="3" key="1">
    <citation type="submission" date="2010-08" db="EMBL/GenBank/DDBJ databases">
        <authorList>
            <consortium name="Caenorhabditis japonica Sequencing Consortium"/>
            <person name="Wilson R.K."/>
        </authorList>
    </citation>
    <scope>NUCLEOTIDE SEQUENCE [LARGE SCALE GENOMIC DNA]</scope>
    <source>
        <strain evidence="3">DF5081</strain>
    </source>
</reference>
<evidence type="ECO:0000256" key="1">
    <source>
        <dbReference type="SAM" id="MobiDB-lite"/>
    </source>
</evidence>
<sequence>MRASDEQAMAYKYLVTGHYAIPQPVMDNESGSSTAPHRGFSQKARELLIGTDVINLINVGGRGMPNKSTSEFDLRKKLNSFGSRKKDSSGSSPKSQSSVNSIPEHPTFDTIGERPTVKKHMRMSDIGKAHSCAELKSDKRLLRTFAEENIIKMPSIDSDIGGPKVEVEDLCLSFEGIGKSIIYSPSNDSNANDVNGKKKSNK</sequence>
<dbReference type="AlphaFoldDB" id="A0A8R1HIF5"/>
<evidence type="ECO:0000313" key="3">
    <source>
        <dbReference type="Proteomes" id="UP000005237"/>
    </source>
</evidence>
<accession>A0A8R1HIF5</accession>